<accession>G2FBB2</accession>
<gene>
    <name evidence="1" type="ORF">TevJSym_aa01940</name>
</gene>
<organism evidence="1 2">
    <name type="scientific">endosymbiont of Tevnia jerichonana</name>
    <name type="common">vent Tica</name>
    <dbReference type="NCBI Taxonomy" id="1049564"/>
    <lineage>
        <taxon>Bacteria</taxon>
        <taxon>Pseudomonadati</taxon>
        <taxon>Pseudomonadota</taxon>
        <taxon>Gammaproteobacteria</taxon>
        <taxon>sulfur-oxidizing symbionts</taxon>
    </lineage>
</organism>
<comment type="caution">
    <text evidence="1">The sequence shown here is derived from an EMBL/GenBank/DDBJ whole genome shotgun (WGS) entry which is preliminary data.</text>
</comment>
<keyword evidence="2" id="KW-1185">Reference proteome</keyword>
<sequence>MRYLVPLELNRCLRAAADGLHINPVGYAMISEKRESNE</sequence>
<dbReference type="Proteomes" id="UP000005167">
    <property type="component" value="Unassembled WGS sequence"/>
</dbReference>
<reference evidence="1 2" key="1">
    <citation type="journal article" date="2011" name="ISME J.">
        <title>The endosymbionts of the deep-sea tubeworms Riftia pachyptila and Tevnia jerichonana share an identical physiology as revealed by proteogenomic analyses.</title>
        <authorList>
            <person name="Gardebrecht A."/>
            <person name="Markert S."/>
            <person name="Felbeck H."/>
            <person name="Thuermer A."/>
            <person name="Albrecht D."/>
            <person name="Wollherr A."/>
            <person name="Kabisch J."/>
            <person name="Lehmann R."/>
            <person name="Daniel R."/>
            <person name="Liesegang H."/>
            <person name="Hecker M."/>
            <person name="Sievert S.M."/>
            <person name="Schweder T."/>
        </authorList>
    </citation>
    <scope>NUCLEOTIDE SEQUENCE [LARGE SCALE GENOMIC DNA]</scope>
</reference>
<dbReference type="AlphaFoldDB" id="G2FBB2"/>
<proteinExistence type="predicted"/>
<name>G2FBB2_9GAMM</name>
<evidence type="ECO:0000313" key="2">
    <source>
        <dbReference type="Proteomes" id="UP000005167"/>
    </source>
</evidence>
<protein>
    <submittedName>
        <fullName evidence="1">Uncharacterized protein</fullName>
    </submittedName>
</protein>
<dbReference type="EMBL" id="AFZB01000001">
    <property type="protein sequence ID" value="EGW56050.1"/>
    <property type="molecule type" value="Genomic_DNA"/>
</dbReference>
<evidence type="ECO:0000313" key="1">
    <source>
        <dbReference type="EMBL" id="EGW56050.1"/>
    </source>
</evidence>